<evidence type="ECO:0000313" key="1">
    <source>
        <dbReference type="EMBL" id="MFH4976119.1"/>
    </source>
</evidence>
<accession>A0ABD6ED90</accession>
<keyword evidence="2" id="KW-1185">Reference proteome</keyword>
<dbReference type="Proteomes" id="UP001608902">
    <property type="component" value="Unassembled WGS sequence"/>
</dbReference>
<proteinExistence type="predicted"/>
<name>A0ABD6ED90_9BILA</name>
<dbReference type="EMBL" id="JBGFUD010001327">
    <property type="protein sequence ID" value="MFH4976119.1"/>
    <property type="molecule type" value="Genomic_DNA"/>
</dbReference>
<organism evidence="1 2">
    <name type="scientific">Gnathostoma spinigerum</name>
    <dbReference type="NCBI Taxonomy" id="75299"/>
    <lineage>
        <taxon>Eukaryota</taxon>
        <taxon>Metazoa</taxon>
        <taxon>Ecdysozoa</taxon>
        <taxon>Nematoda</taxon>
        <taxon>Chromadorea</taxon>
        <taxon>Rhabditida</taxon>
        <taxon>Spirurina</taxon>
        <taxon>Gnathostomatomorpha</taxon>
        <taxon>Gnathostomatoidea</taxon>
        <taxon>Gnathostomatidae</taxon>
        <taxon>Gnathostoma</taxon>
    </lineage>
</organism>
<sequence>MLRAYWNEIKDWKDSWADNKLKNHKGANMSMLRGKIQGLGGIIGGSITGWKGSWSDNRLKECRYDNVLKNYCDDIRACKGSWGDITYRKDSRGDNDLN</sequence>
<dbReference type="AlphaFoldDB" id="A0ABD6ED90"/>
<evidence type="ECO:0000313" key="2">
    <source>
        <dbReference type="Proteomes" id="UP001608902"/>
    </source>
</evidence>
<protein>
    <submittedName>
        <fullName evidence="1">Uncharacterized protein</fullName>
    </submittedName>
</protein>
<gene>
    <name evidence="1" type="ORF">AB6A40_002828</name>
</gene>
<comment type="caution">
    <text evidence="1">The sequence shown here is derived from an EMBL/GenBank/DDBJ whole genome shotgun (WGS) entry which is preliminary data.</text>
</comment>
<reference evidence="1 2" key="1">
    <citation type="submission" date="2024-08" db="EMBL/GenBank/DDBJ databases">
        <title>Gnathostoma spinigerum genome.</title>
        <authorList>
            <person name="Gonzalez-Bertolin B."/>
            <person name="Monzon S."/>
            <person name="Zaballos A."/>
            <person name="Jimenez P."/>
            <person name="Dekumyoy P."/>
            <person name="Varona S."/>
            <person name="Cuesta I."/>
            <person name="Sumanam S."/>
            <person name="Adisakwattana P."/>
            <person name="Gasser R.B."/>
            <person name="Hernandez-Gonzalez A."/>
            <person name="Young N.D."/>
            <person name="Perteguer M.J."/>
        </authorList>
    </citation>
    <scope>NUCLEOTIDE SEQUENCE [LARGE SCALE GENOMIC DNA]</scope>
    <source>
        <strain evidence="1">AL3</strain>
        <tissue evidence="1">Liver</tissue>
    </source>
</reference>